<evidence type="ECO:0000256" key="1">
    <source>
        <dbReference type="SAM" id="MobiDB-lite"/>
    </source>
</evidence>
<evidence type="ECO:0000313" key="2">
    <source>
        <dbReference type="EMBL" id="KGK38923.1"/>
    </source>
</evidence>
<name>A0A099P1P7_PICKU</name>
<dbReference type="VEuPathDB" id="FungiDB:C5L36_0E05000"/>
<feature type="region of interest" description="Disordered" evidence="1">
    <location>
        <begin position="1"/>
        <end position="41"/>
    </location>
</feature>
<evidence type="ECO:0000313" key="3">
    <source>
        <dbReference type="Proteomes" id="UP000029867"/>
    </source>
</evidence>
<dbReference type="HOGENOM" id="CLU_486663_0_0_1"/>
<gene>
    <name evidence="2" type="ORF">JL09_g1912</name>
</gene>
<organism evidence="2 3">
    <name type="scientific">Pichia kudriavzevii</name>
    <name type="common">Yeast</name>
    <name type="synonym">Issatchenkia orientalis</name>
    <dbReference type="NCBI Taxonomy" id="4909"/>
    <lineage>
        <taxon>Eukaryota</taxon>
        <taxon>Fungi</taxon>
        <taxon>Dikarya</taxon>
        <taxon>Ascomycota</taxon>
        <taxon>Saccharomycotina</taxon>
        <taxon>Pichiomycetes</taxon>
        <taxon>Pichiales</taxon>
        <taxon>Pichiaceae</taxon>
        <taxon>Pichia</taxon>
    </lineage>
</organism>
<feature type="region of interest" description="Disordered" evidence="1">
    <location>
        <begin position="304"/>
        <end position="332"/>
    </location>
</feature>
<comment type="caution">
    <text evidence="2">The sequence shown here is derived from an EMBL/GenBank/DDBJ whole genome shotgun (WGS) entry which is preliminary data.</text>
</comment>
<dbReference type="EMBL" id="JQFK01000014">
    <property type="protein sequence ID" value="KGK38923.1"/>
    <property type="molecule type" value="Genomic_DNA"/>
</dbReference>
<reference evidence="3" key="1">
    <citation type="journal article" date="2014" name="Microb. Cell Fact.">
        <title>Exploiting Issatchenkia orientalis SD108 for succinic acid production.</title>
        <authorList>
            <person name="Xiao H."/>
            <person name="Shao Z."/>
            <person name="Jiang Y."/>
            <person name="Dole S."/>
            <person name="Zhao H."/>
        </authorList>
    </citation>
    <scope>NUCLEOTIDE SEQUENCE [LARGE SCALE GENOMIC DNA]</scope>
    <source>
        <strain evidence="3">SD108</strain>
    </source>
</reference>
<dbReference type="AlphaFoldDB" id="A0A099P1P7"/>
<feature type="region of interest" description="Disordered" evidence="1">
    <location>
        <begin position="98"/>
        <end position="119"/>
    </location>
</feature>
<dbReference type="Proteomes" id="UP000029867">
    <property type="component" value="Unassembled WGS sequence"/>
</dbReference>
<sequence length="560" mass="62649">MSHDTTDNKTIFQSPFLGPSSASMNIPKLLPPKKNVSSPMKRIHRRKNSRGAMELEALHSQTRQPLLFNKSSHGETFSILDDFQNQASSEPIDLFTPLLPPPTKLPQNATENRSDTPNKKMKHVVQDRSFFDIGFANQPEGGCSIFSMVPQIGTSRPFNFSSYLKSVASQMNTPQETGNYKNTLLDFTHPTKIDITETNNGSLMDDLELDCVMRSNTWDSDVETEDELELDLNLQTETNDLSIESPNTGLQSLHSNSLKRPIDSNIPSLYDPYSNVFTTKRNSIIKARNNTTSGIPLKIHSDLNSKVRSSISSQESDETLNEDNHPKRGNSHHQVTIINDKHSKCLPHHHIFVENLKSAMKPIPSSLLNLIVESSDGSLDDATKYATEINAQNSNGIPIPEKTTEVVNIPTSGPAINGVRKSAIIKGFRAKANPSRRKQQSASAKPAIHNTLSERREALMNQSSSNQNINSNVTNFKGFYSLQEKQQFYKRNGMNTVDEGKENRHSHLGNSNIYEIKDPGTLNLNTSAFKRPRVGESFYVKEGINNKGQKKVYWADSLEW</sequence>
<accession>A0A099P1P7</accession>
<proteinExistence type="predicted"/>
<protein>
    <submittedName>
        <fullName evidence="2">Uncharacterized protein</fullName>
    </submittedName>
</protein>